<evidence type="ECO:0000313" key="3">
    <source>
        <dbReference type="Proteomes" id="UP000321577"/>
    </source>
</evidence>
<dbReference type="RefSeq" id="WP_146853586.1">
    <property type="nucleotide sequence ID" value="NZ_BKAG01000041.1"/>
</dbReference>
<name>A0A512MED3_9BACT</name>
<dbReference type="OrthoDB" id="256753at2"/>
<accession>A0A512MED3</accession>
<evidence type="ECO:0000259" key="1">
    <source>
        <dbReference type="Pfam" id="PF10005"/>
    </source>
</evidence>
<dbReference type="InterPro" id="IPR011201">
    <property type="entry name" value="Zinc-ribbon_6_bact"/>
</dbReference>
<dbReference type="AlphaFoldDB" id="A0A512MED3"/>
<dbReference type="EMBL" id="BKAG01000041">
    <property type="protein sequence ID" value="GEP45052.1"/>
    <property type="molecule type" value="Genomic_DNA"/>
</dbReference>
<comment type="caution">
    <text evidence="2">The sequence shown here is derived from an EMBL/GenBank/DDBJ whole genome shotgun (WGS) entry which is preliminary data.</text>
</comment>
<reference evidence="2 3" key="1">
    <citation type="submission" date="2019-07" db="EMBL/GenBank/DDBJ databases">
        <title>Whole genome shotgun sequence of Brevifollis gellanilyticus NBRC 108608.</title>
        <authorList>
            <person name="Hosoyama A."/>
            <person name="Uohara A."/>
            <person name="Ohji S."/>
            <person name="Ichikawa N."/>
        </authorList>
    </citation>
    <scope>NUCLEOTIDE SEQUENCE [LARGE SCALE GENOMIC DNA]</scope>
    <source>
        <strain evidence="2 3">NBRC 108608</strain>
    </source>
</reference>
<dbReference type="InterPro" id="IPR031321">
    <property type="entry name" value="UCP012641"/>
</dbReference>
<dbReference type="Pfam" id="PF10005">
    <property type="entry name" value="Zn_ribbon_DZR_6"/>
    <property type="match status" value="1"/>
</dbReference>
<dbReference type="PIRSF" id="PIRSF012641">
    <property type="entry name" value="UCP012641"/>
    <property type="match status" value="1"/>
</dbReference>
<keyword evidence="3" id="KW-1185">Reference proteome</keyword>
<evidence type="ECO:0000313" key="2">
    <source>
        <dbReference type="EMBL" id="GEP45052.1"/>
    </source>
</evidence>
<protein>
    <recommendedName>
        <fullName evidence="1">Zinc-ribbon domain-containing protein</fullName>
    </recommendedName>
</protein>
<feature type="domain" description="Zinc-ribbon" evidence="1">
    <location>
        <begin position="4"/>
        <end position="80"/>
    </location>
</feature>
<dbReference type="Proteomes" id="UP000321577">
    <property type="component" value="Unassembled WGS sequence"/>
</dbReference>
<gene>
    <name evidence="2" type="ORF">BGE01nite_43430</name>
</gene>
<organism evidence="2 3">
    <name type="scientific">Brevifollis gellanilyticus</name>
    <dbReference type="NCBI Taxonomy" id="748831"/>
    <lineage>
        <taxon>Bacteria</taxon>
        <taxon>Pseudomonadati</taxon>
        <taxon>Verrucomicrobiota</taxon>
        <taxon>Verrucomicrobiia</taxon>
        <taxon>Verrucomicrobiales</taxon>
        <taxon>Verrucomicrobiaceae</taxon>
    </lineage>
</organism>
<proteinExistence type="predicted"/>
<dbReference type="Pfam" id="PF15887">
    <property type="entry name" value="Peptidase_Mx"/>
    <property type="match status" value="1"/>
</dbReference>
<sequence>MTSFNCSCGNALFFENSVCLQCNSLVGYELDSNKMLPVSGDWVMCKNGADYGACNWLVPADGLAYCPACKLNRTVPDLSNTVNVEPWHKMEVAKRRTIYTLARLGLTPTSQIEQPDGVAFDFLMSTPQLRVTTGHENGLITLNLLEADDLYREHERHALGEPYRTLVGHFRHELGHYYWDRFFLPPEASSLLEECRALFGDERADYAAALSQHYANGPVANWQDTFITSYAASHPWEDWAETWAQYLHIIDGVETANAFGWTSDRVPLPFTPFKLAPATEKSSKSEADFLRILNGWAKISPALNEIAASMGHATLNPFVFSESAVRKIMFVHKMVGIAAANWTKKSPVMRPTKAVVTAAAAA</sequence>